<protein>
    <submittedName>
        <fullName evidence="1">Uncharacterized protein</fullName>
    </submittedName>
</protein>
<comment type="caution">
    <text evidence="1">The sequence shown here is derived from an EMBL/GenBank/DDBJ whole genome shotgun (WGS) entry which is preliminary data.</text>
</comment>
<name>A0A2W4WHS0_9CYAN</name>
<reference evidence="1 2" key="1">
    <citation type="submission" date="2018-04" db="EMBL/GenBank/DDBJ databases">
        <authorList>
            <person name="Go L.Y."/>
            <person name="Mitchell J.A."/>
        </authorList>
    </citation>
    <scope>NUCLEOTIDE SEQUENCE [LARGE SCALE GENOMIC DNA]</scope>
    <source>
        <strain evidence="1">ULC066bin1</strain>
    </source>
</reference>
<reference evidence="1 2" key="2">
    <citation type="submission" date="2018-06" db="EMBL/GenBank/DDBJ databases">
        <title>Metagenomic assembly of (sub)arctic Cyanobacteria and their associated microbiome from non-axenic cultures.</title>
        <authorList>
            <person name="Baurain D."/>
        </authorList>
    </citation>
    <scope>NUCLEOTIDE SEQUENCE [LARGE SCALE GENOMIC DNA]</scope>
    <source>
        <strain evidence="1">ULC066bin1</strain>
    </source>
</reference>
<dbReference type="EMBL" id="QBML01000003">
    <property type="protein sequence ID" value="PZO44110.1"/>
    <property type="molecule type" value="Genomic_DNA"/>
</dbReference>
<sequence>MKGIEYIVDDQGEKTAVVIDLEQWGKEWEAFYDLLLKHSFPSESWINQSSFSEKLDKALEWNRNHPSQVSDLDLLEAQLQHNE</sequence>
<proteinExistence type="predicted"/>
<gene>
    <name evidence="1" type="ORF">DCF19_02570</name>
</gene>
<evidence type="ECO:0000313" key="1">
    <source>
        <dbReference type="EMBL" id="PZO44110.1"/>
    </source>
</evidence>
<dbReference type="Proteomes" id="UP000249467">
    <property type="component" value="Unassembled WGS sequence"/>
</dbReference>
<dbReference type="AlphaFoldDB" id="A0A2W4WHS0"/>
<accession>A0A2W4WHS0</accession>
<evidence type="ECO:0000313" key="2">
    <source>
        <dbReference type="Proteomes" id="UP000249467"/>
    </source>
</evidence>
<organism evidence="1 2">
    <name type="scientific">Pseudanabaena frigida</name>
    <dbReference type="NCBI Taxonomy" id="945775"/>
    <lineage>
        <taxon>Bacteria</taxon>
        <taxon>Bacillati</taxon>
        <taxon>Cyanobacteriota</taxon>
        <taxon>Cyanophyceae</taxon>
        <taxon>Pseudanabaenales</taxon>
        <taxon>Pseudanabaenaceae</taxon>
        <taxon>Pseudanabaena</taxon>
    </lineage>
</organism>